<sequence>MLRGNLNKCAFELHQATESLYSTILLVFSNYKPKLHDIEKLGSMAENYNSELLQLFPIATPDQKECFELLQKVMLT</sequence>
<feature type="domain" description="HEPN" evidence="1">
    <location>
        <begin position="1"/>
        <end position="76"/>
    </location>
</feature>
<keyword evidence="3" id="KW-1185">Reference proteome</keyword>
<proteinExistence type="predicted"/>
<dbReference type="AlphaFoldDB" id="A0A8E0WMG2"/>
<dbReference type="InterPro" id="IPR007842">
    <property type="entry name" value="HEPN_dom"/>
</dbReference>
<dbReference type="EMBL" id="JFKF01000038">
    <property type="protein sequence ID" value="KDO03347.1"/>
    <property type="molecule type" value="Genomic_DNA"/>
</dbReference>
<reference evidence="2 3" key="1">
    <citation type="submission" date="2014-02" db="EMBL/GenBank/DDBJ databases">
        <title>Draft genome sequence of Rickettsia buchneri sp. nov. ISO7T.</title>
        <authorList>
            <person name="Felsheim R.F."/>
            <person name="Kurtti T.J."/>
            <person name="Munderloh U.G."/>
        </authorList>
    </citation>
    <scope>NUCLEOTIDE SEQUENCE [LARGE SCALE GENOMIC DNA]</scope>
    <source>
        <strain evidence="2 3">ISO7</strain>
    </source>
</reference>
<dbReference type="PROSITE" id="PS50910">
    <property type="entry name" value="HEPN"/>
    <property type="match status" value="1"/>
</dbReference>
<evidence type="ECO:0000259" key="1">
    <source>
        <dbReference type="PROSITE" id="PS50910"/>
    </source>
</evidence>
<gene>
    <name evidence="2" type="ORF">REISMN_02135</name>
</gene>
<dbReference type="Gene3D" id="1.20.120.330">
    <property type="entry name" value="Nucleotidyltransferases domain 2"/>
    <property type="match status" value="1"/>
</dbReference>
<name>A0A8E0WMG2_9RICK</name>
<evidence type="ECO:0000313" key="3">
    <source>
        <dbReference type="Proteomes" id="UP000027161"/>
    </source>
</evidence>
<accession>A0A8E0WMG2</accession>
<protein>
    <recommendedName>
        <fullName evidence="1">HEPN domain-containing protein</fullName>
    </recommendedName>
</protein>
<organism evidence="2 3">
    <name type="scientific">Rickettsia tamurae subsp. buchneri</name>
    <dbReference type="NCBI Taxonomy" id="1462938"/>
    <lineage>
        <taxon>Bacteria</taxon>
        <taxon>Pseudomonadati</taxon>
        <taxon>Pseudomonadota</taxon>
        <taxon>Alphaproteobacteria</taxon>
        <taxon>Rickettsiales</taxon>
        <taxon>Rickettsiaceae</taxon>
        <taxon>Rickettsieae</taxon>
        <taxon>Rickettsia</taxon>
        <taxon>spotted fever group</taxon>
    </lineage>
</organism>
<evidence type="ECO:0000313" key="2">
    <source>
        <dbReference type="EMBL" id="KDO03347.1"/>
    </source>
</evidence>
<dbReference type="Proteomes" id="UP000027161">
    <property type="component" value="Unassembled WGS sequence"/>
</dbReference>
<comment type="caution">
    <text evidence="2">The sequence shown here is derived from an EMBL/GenBank/DDBJ whole genome shotgun (WGS) entry which is preliminary data.</text>
</comment>